<reference evidence="3" key="1">
    <citation type="submission" date="2024-07" db="EMBL/GenBank/DDBJ databases">
        <authorList>
            <person name="Yu S.T."/>
        </authorList>
    </citation>
    <scope>NUCLEOTIDE SEQUENCE</scope>
    <source>
        <strain evidence="3">R21</strain>
    </source>
</reference>
<dbReference type="PANTHER" id="PTHR46553:SF3">
    <property type="entry name" value="ADENINE NUCLEOTIDE ALPHA HYDROLASES-LIKE SUPERFAMILY PROTEIN"/>
    <property type="match status" value="1"/>
</dbReference>
<accession>A0AB39P4R3</accession>
<dbReference type="EMBL" id="CP163435">
    <property type="protein sequence ID" value="XDQ24139.1"/>
    <property type="molecule type" value="Genomic_DNA"/>
</dbReference>
<dbReference type="Gene3D" id="3.40.50.620">
    <property type="entry name" value="HUPs"/>
    <property type="match status" value="1"/>
</dbReference>
<dbReference type="SUPFAM" id="SSF52402">
    <property type="entry name" value="Adenine nucleotide alpha hydrolases-like"/>
    <property type="match status" value="1"/>
</dbReference>
<organism evidence="3">
    <name type="scientific">Streptomyces sp. R21</name>
    <dbReference type="NCBI Taxonomy" id="3238627"/>
    <lineage>
        <taxon>Bacteria</taxon>
        <taxon>Bacillati</taxon>
        <taxon>Actinomycetota</taxon>
        <taxon>Actinomycetes</taxon>
        <taxon>Kitasatosporales</taxon>
        <taxon>Streptomycetaceae</taxon>
        <taxon>Streptomyces</taxon>
    </lineage>
</organism>
<proteinExistence type="inferred from homology"/>
<evidence type="ECO:0000313" key="3">
    <source>
        <dbReference type="EMBL" id="XDQ24139.1"/>
    </source>
</evidence>
<protein>
    <submittedName>
        <fullName evidence="3">Universal stress protein</fullName>
    </submittedName>
</protein>
<dbReference type="AlphaFoldDB" id="A0AB39P4R3"/>
<evidence type="ECO:0000259" key="2">
    <source>
        <dbReference type="Pfam" id="PF00582"/>
    </source>
</evidence>
<comment type="similarity">
    <text evidence="1">Belongs to the universal stress protein A family.</text>
</comment>
<gene>
    <name evidence="3" type="ORF">AB5J56_05240</name>
</gene>
<dbReference type="PRINTS" id="PR01438">
    <property type="entry name" value="UNVRSLSTRESS"/>
</dbReference>
<sequence length="170" mass="17430">MTEFAGGNGIVVGVDGSEASMAALRWATEQAHALGTDVVAVHAWEPVRPKIASCALVSARPTVAEQRIQAAGLLASTVREVFGPRIDGAVHAVLVEGPPARVLLRQARGALLLALGRKAHGQYELPAIGSVGLECLRHATIPVVAVPTTEQPAAPGGAVRMLSLARSSAA</sequence>
<dbReference type="CDD" id="cd00293">
    <property type="entry name" value="USP-like"/>
    <property type="match status" value="1"/>
</dbReference>
<dbReference type="InterPro" id="IPR006015">
    <property type="entry name" value="Universal_stress_UspA"/>
</dbReference>
<dbReference type="RefSeq" id="WP_369230515.1">
    <property type="nucleotide sequence ID" value="NZ_CP163435.1"/>
</dbReference>
<dbReference type="InterPro" id="IPR014729">
    <property type="entry name" value="Rossmann-like_a/b/a_fold"/>
</dbReference>
<name>A0AB39P4R3_9ACTN</name>
<dbReference type="PANTHER" id="PTHR46553">
    <property type="entry name" value="ADENINE NUCLEOTIDE ALPHA HYDROLASES-LIKE SUPERFAMILY PROTEIN"/>
    <property type="match status" value="1"/>
</dbReference>
<evidence type="ECO:0000256" key="1">
    <source>
        <dbReference type="ARBA" id="ARBA00008791"/>
    </source>
</evidence>
<dbReference type="InterPro" id="IPR006016">
    <property type="entry name" value="UspA"/>
</dbReference>
<feature type="domain" description="UspA" evidence="2">
    <location>
        <begin position="10"/>
        <end position="147"/>
    </location>
</feature>
<dbReference type="Pfam" id="PF00582">
    <property type="entry name" value="Usp"/>
    <property type="match status" value="1"/>
</dbReference>